<proteinExistence type="predicted"/>
<name>A0ABP0X9M8_9BRYO</name>
<protein>
    <submittedName>
        <fullName evidence="2">Uncharacterized protein</fullName>
    </submittedName>
</protein>
<sequence>MQIIFFSTTAGYDLKSRSFHFGAGHTSGEKEIALLESLEGKQGRQASIQASSFPAYAGLGTVTVIVMDKATDVRDAICKYFLLSISTTAVDSAYHLMPRGSSLATSYGGEDQSQRCTSCRD</sequence>
<evidence type="ECO:0000313" key="3">
    <source>
        <dbReference type="Proteomes" id="UP001497444"/>
    </source>
</evidence>
<organism evidence="2 3">
    <name type="scientific">Sphagnum jensenii</name>
    <dbReference type="NCBI Taxonomy" id="128206"/>
    <lineage>
        <taxon>Eukaryota</taxon>
        <taxon>Viridiplantae</taxon>
        <taxon>Streptophyta</taxon>
        <taxon>Embryophyta</taxon>
        <taxon>Bryophyta</taxon>
        <taxon>Sphagnophytina</taxon>
        <taxon>Sphagnopsida</taxon>
        <taxon>Sphagnales</taxon>
        <taxon>Sphagnaceae</taxon>
        <taxon>Sphagnum</taxon>
    </lineage>
</organism>
<evidence type="ECO:0000313" key="2">
    <source>
        <dbReference type="EMBL" id="CAK9275071.1"/>
    </source>
</evidence>
<gene>
    <name evidence="2" type="ORF">CSSPJE1EN1_LOCUS20549</name>
</gene>
<reference evidence="2" key="1">
    <citation type="submission" date="2024-02" db="EMBL/GenBank/DDBJ databases">
        <authorList>
            <consortium name="ELIXIR-Norway"/>
            <consortium name="Elixir Norway"/>
        </authorList>
    </citation>
    <scope>NUCLEOTIDE SEQUENCE</scope>
</reference>
<evidence type="ECO:0000256" key="1">
    <source>
        <dbReference type="SAM" id="MobiDB-lite"/>
    </source>
</evidence>
<keyword evidence="3" id="KW-1185">Reference proteome</keyword>
<dbReference type="Proteomes" id="UP001497444">
    <property type="component" value="Chromosome 6"/>
</dbReference>
<dbReference type="EMBL" id="OZ020101">
    <property type="protein sequence ID" value="CAK9275071.1"/>
    <property type="molecule type" value="Genomic_DNA"/>
</dbReference>
<feature type="region of interest" description="Disordered" evidence="1">
    <location>
        <begin position="101"/>
        <end position="121"/>
    </location>
</feature>
<accession>A0ABP0X9M8</accession>